<dbReference type="NCBIfam" id="TIGR00262">
    <property type="entry name" value="trpA"/>
    <property type="match status" value="1"/>
</dbReference>
<feature type="active site" description="Proton acceptor" evidence="9">
    <location>
        <position position="50"/>
    </location>
</feature>
<keyword evidence="12" id="KW-1185">Reference proteome</keyword>
<dbReference type="Proteomes" id="UP000018458">
    <property type="component" value="Unassembled WGS sequence"/>
</dbReference>
<evidence type="ECO:0000313" key="11">
    <source>
        <dbReference type="EMBL" id="EFY07413.1"/>
    </source>
</evidence>
<evidence type="ECO:0000256" key="10">
    <source>
        <dbReference type="RuleBase" id="RU003662"/>
    </source>
</evidence>
<comment type="caution">
    <text evidence="11">The sequence shown here is derived from an EMBL/GenBank/DDBJ whole genome shotgun (WGS) entry which is preliminary data.</text>
</comment>
<dbReference type="eggNOG" id="COG0159">
    <property type="taxonomic scope" value="Bacteria"/>
</dbReference>
<dbReference type="PANTHER" id="PTHR43406">
    <property type="entry name" value="TRYPTOPHAN SYNTHASE, ALPHA CHAIN"/>
    <property type="match status" value="1"/>
</dbReference>
<gene>
    <name evidence="9 11" type="primary">trpA</name>
    <name evidence="11" type="ORF">HMPREF9444_00781</name>
</gene>
<evidence type="ECO:0000256" key="1">
    <source>
        <dbReference type="ARBA" id="ARBA00003365"/>
    </source>
</evidence>
<evidence type="ECO:0000256" key="5">
    <source>
        <dbReference type="ARBA" id="ARBA00022822"/>
    </source>
</evidence>
<dbReference type="InterPro" id="IPR013785">
    <property type="entry name" value="Aldolase_TIM"/>
</dbReference>
<dbReference type="EC" id="4.2.1.20" evidence="9"/>
<dbReference type="Pfam" id="PF00290">
    <property type="entry name" value="Trp_syntA"/>
    <property type="match status" value="1"/>
</dbReference>
<dbReference type="SUPFAM" id="SSF51366">
    <property type="entry name" value="Ribulose-phoshate binding barrel"/>
    <property type="match status" value="1"/>
</dbReference>
<dbReference type="RefSeq" id="WP_009142993.1">
    <property type="nucleotide sequence ID" value="NZ_GL830973.1"/>
</dbReference>
<comment type="pathway">
    <text evidence="2 9">Amino-acid biosynthesis; L-tryptophan biosynthesis; L-tryptophan from chorismate: step 5/5.</text>
</comment>
<reference evidence="11 12" key="1">
    <citation type="submission" date="2011-01" db="EMBL/GenBank/DDBJ databases">
        <authorList>
            <person name="Weinstock G."/>
            <person name="Sodergren E."/>
            <person name="Clifton S."/>
            <person name="Fulton L."/>
            <person name="Fulton B."/>
            <person name="Courtney L."/>
            <person name="Fronick C."/>
            <person name="Harrison M."/>
            <person name="Strong C."/>
            <person name="Farmer C."/>
            <person name="Delahaunty K."/>
            <person name="Markovic C."/>
            <person name="Hall O."/>
            <person name="Minx P."/>
            <person name="Tomlinson C."/>
            <person name="Mitreva M."/>
            <person name="Hou S."/>
            <person name="Chen J."/>
            <person name="Wollam A."/>
            <person name="Pepin K.H."/>
            <person name="Johnson M."/>
            <person name="Bhonagiri V."/>
            <person name="Zhang X."/>
            <person name="Suruliraj S."/>
            <person name="Warren W."/>
            <person name="Chinwalla A."/>
            <person name="Mardis E.R."/>
            <person name="Wilson R.K."/>
        </authorList>
    </citation>
    <scope>NUCLEOTIDE SEQUENCE [LARGE SCALE GENOMIC DNA]</scope>
    <source>
        <strain evidence="12">DSM 22608 / JCM 16073 / KCTC 15190 / YIT 12066</strain>
    </source>
</reference>
<dbReference type="InterPro" id="IPR011060">
    <property type="entry name" value="RibuloseP-bd_barrel"/>
</dbReference>
<evidence type="ECO:0000256" key="4">
    <source>
        <dbReference type="ARBA" id="ARBA00022605"/>
    </source>
</evidence>
<feature type="active site" description="Proton acceptor" evidence="9">
    <location>
        <position position="61"/>
    </location>
</feature>
<organism evidence="11 12">
    <name type="scientific">Succinatimonas hippei (strain DSM 22608 / JCM 16073 / KCTC 15190 / YIT 12066)</name>
    <dbReference type="NCBI Taxonomy" id="762983"/>
    <lineage>
        <taxon>Bacteria</taxon>
        <taxon>Pseudomonadati</taxon>
        <taxon>Pseudomonadota</taxon>
        <taxon>Gammaproteobacteria</taxon>
        <taxon>Aeromonadales</taxon>
        <taxon>Succinivibrionaceae</taxon>
        <taxon>Succinatimonas</taxon>
    </lineage>
</organism>
<comment type="similarity">
    <text evidence="9 10">Belongs to the TrpA family.</text>
</comment>
<dbReference type="STRING" id="762983.HMPREF9444_00781"/>
<proteinExistence type="inferred from homology"/>
<dbReference type="Gene3D" id="3.20.20.70">
    <property type="entry name" value="Aldolase class I"/>
    <property type="match status" value="1"/>
</dbReference>
<evidence type="ECO:0000256" key="8">
    <source>
        <dbReference type="ARBA" id="ARBA00049047"/>
    </source>
</evidence>
<dbReference type="FunFam" id="3.20.20.70:FF:000037">
    <property type="entry name" value="Tryptophan synthase alpha chain"/>
    <property type="match status" value="1"/>
</dbReference>
<evidence type="ECO:0000256" key="9">
    <source>
        <dbReference type="HAMAP-Rule" id="MF_00131"/>
    </source>
</evidence>
<dbReference type="CDD" id="cd04724">
    <property type="entry name" value="Tryptophan_synthase_alpha"/>
    <property type="match status" value="1"/>
</dbReference>
<dbReference type="InterPro" id="IPR002028">
    <property type="entry name" value="Trp_synthase_suA"/>
</dbReference>
<keyword evidence="7 9" id="KW-0456">Lyase</keyword>
<dbReference type="GO" id="GO:0005829">
    <property type="term" value="C:cytosol"/>
    <property type="evidence" value="ECO:0007669"/>
    <property type="project" value="TreeGrafter"/>
</dbReference>
<sequence>MTDRFTECFKRLKQADEGAFVPFVTLCDPNFDISFDILKTLVNAGADGLELGIPFSDPCADGVTIQLADKRALSSGASLDKCFKLISKIRAEYSKLPISILCYSNIAIVRGLEKFYRDAANAGVDAVLLADIPVEMVNKQHNFLKAANDADIDLILIAPPNASDAVLKKIAELSQGYTYALSRYGITGTDNALGKPKEMLRKLKEDNAAPALLGFGISTPDHVKEALEAGADGAIAGSAVVKIIENNLHDKGKMLSEIESYVKAMKAATKK</sequence>
<protein>
    <recommendedName>
        <fullName evidence="9">Tryptophan synthase alpha chain</fullName>
        <ecNumber evidence="9">4.2.1.20</ecNumber>
    </recommendedName>
</protein>
<dbReference type="HAMAP" id="MF_00131">
    <property type="entry name" value="Trp_synth_alpha"/>
    <property type="match status" value="1"/>
</dbReference>
<evidence type="ECO:0000313" key="12">
    <source>
        <dbReference type="Proteomes" id="UP000018458"/>
    </source>
</evidence>
<keyword evidence="5 9" id="KW-0822">Tryptophan biosynthesis</keyword>
<keyword evidence="6 9" id="KW-0057">Aromatic amino acid biosynthesis</keyword>
<dbReference type="PANTHER" id="PTHR43406:SF1">
    <property type="entry name" value="TRYPTOPHAN SYNTHASE ALPHA CHAIN, CHLOROPLASTIC"/>
    <property type="match status" value="1"/>
</dbReference>
<evidence type="ECO:0000256" key="7">
    <source>
        <dbReference type="ARBA" id="ARBA00023239"/>
    </source>
</evidence>
<dbReference type="OrthoDB" id="9804578at2"/>
<comment type="function">
    <text evidence="1 9">The alpha subunit is responsible for the aldol cleavage of indoleglycerol phosphate to indole and glyceraldehyde 3-phosphate.</text>
</comment>
<name>E8LJ83_SUCHY</name>
<accession>E8LJ83</accession>
<dbReference type="EMBL" id="AEVO01000036">
    <property type="protein sequence ID" value="EFY07413.1"/>
    <property type="molecule type" value="Genomic_DNA"/>
</dbReference>
<evidence type="ECO:0000256" key="6">
    <source>
        <dbReference type="ARBA" id="ARBA00023141"/>
    </source>
</evidence>
<dbReference type="AlphaFoldDB" id="E8LJ83"/>
<dbReference type="UniPathway" id="UPA00035">
    <property type="reaction ID" value="UER00044"/>
</dbReference>
<comment type="subunit">
    <text evidence="3 9">Tetramer of two alpha and two beta chains.</text>
</comment>
<comment type="catalytic activity">
    <reaction evidence="8 9">
        <text>(1S,2R)-1-C-(indol-3-yl)glycerol 3-phosphate + L-serine = D-glyceraldehyde 3-phosphate + L-tryptophan + H2O</text>
        <dbReference type="Rhea" id="RHEA:10532"/>
        <dbReference type="ChEBI" id="CHEBI:15377"/>
        <dbReference type="ChEBI" id="CHEBI:33384"/>
        <dbReference type="ChEBI" id="CHEBI:57912"/>
        <dbReference type="ChEBI" id="CHEBI:58866"/>
        <dbReference type="ChEBI" id="CHEBI:59776"/>
        <dbReference type="EC" id="4.2.1.20"/>
    </reaction>
</comment>
<evidence type="ECO:0000256" key="3">
    <source>
        <dbReference type="ARBA" id="ARBA00011270"/>
    </source>
</evidence>
<keyword evidence="4 9" id="KW-0028">Amino-acid biosynthesis</keyword>
<dbReference type="GO" id="GO:0004834">
    <property type="term" value="F:tryptophan synthase activity"/>
    <property type="evidence" value="ECO:0007669"/>
    <property type="project" value="UniProtKB-UniRule"/>
</dbReference>
<dbReference type="HOGENOM" id="CLU_016734_0_4_6"/>
<evidence type="ECO:0000256" key="2">
    <source>
        <dbReference type="ARBA" id="ARBA00004733"/>
    </source>
</evidence>